<dbReference type="PANTHER" id="PTHR46116">
    <property type="entry name" value="(E3-INDEPENDENT) E2 UBIQUITIN-CONJUGATING ENZYME"/>
    <property type="match status" value="1"/>
</dbReference>
<dbReference type="PROSITE" id="PS50127">
    <property type="entry name" value="UBC_2"/>
    <property type="match status" value="1"/>
</dbReference>
<feature type="compositionally biased region" description="Basic and acidic residues" evidence="3">
    <location>
        <begin position="751"/>
        <end position="761"/>
    </location>
</feature>
<dbReference type="EMBL" id="MSFM01000001">
    <property type="protein sequence ID" value="PKY08515.1"/>
    <property type="molecule type" value="Genomic_DNA"/>
</dbReference>
<dbReference type="AlphaFoldDB" id="A0A2I1DF56"/>
<dbReference type="OrthoDB" id="47801at2759"/>
<proteinExistence type="predicted"/>
<name>A0A2I1DF56_ASPC2</name>
<dbReference type="GO" id="GO:0061631">
    <property type="term" value="F:ubiquitin conjugating enzyme activity"/>
    <property type="evidence" value="ECO:0007669"/>
    <property type="project" value="TreeGrafter"/>
</dbReference>
<dbReference type="InterPro" id="IPR000608">
    <property type="entry name" value="UBC"/>
</dbReference>
<dbReference type="Proteomes" id="UP000234254">
    <property type="component" value="Unassembled WGS sequence"/>
</dbReference>
<dbReference type="SMART" id="SM00212">
    <property type="entry name" value="UBCc"/>
    <property type="match status" value="1"/>
</dbReference>
<comment type="caution">
    <text evidence="5">The sequence shown here is derived from an EMBL/GenBank/DDBJ whole genome shotgun (WGS) entry which is preliminary data.</text>
</comment>
<feature type="region of interest" description="Disordered" evidence="3">
    <location>
        <begin position="718"/>
        <end position="808"/>
    </location>
</feature>
<feature type="domain" description="UBC core" evidence="4">
    <location>
        <begin position="818"/>
        <end position="982"/>
    </location>
</feature>
<keyword evidence="1" id="KW-0808">Transferase</keyword>
<sequence length="1079" mass="119745">MGSKPGQKFGVEDTCRLKSDPALLGHVCRTHYDVESQDHLHDLLIRSYTSVPEQVLMEFLETGVPPKGYVFVSFLEPSQGSSLIHEDDLELVDRALELGETVKRHLDDTMSGTVVSTSAKCCLEPIAFRNRDPNTGEYGSLKFADKPRPRVCSVHPEPDDGETPRLYNVPLSELTSYEEFSEGDYIIYRQKLGYIHAVDRDAVLLLPNQKVVIPHEPAQLEVPLCSDSSKVVSLPDHFDAINTHRLKNGEFMWSTTEADFVFPGQFVFTPSKNLDRKDITLSSGEQFVPEGYVLATPPENVHVDWVCPNVFATGMPYTSDDSETLMASDLIGNAVKCDFGSLPGQGSRVPQVKSDTWLRAGDKVRFRDTRAAATTYATYQHIPPDQSFGYDLNILRIVSTETEVTVQWQDGTTTTEKGLNLNRFLGPEDEVWPGNIVALKDATERIQRPYHQSDNPRLTTASAEFWDTIIVKKIGVVQAVDSRERIASVRWFNGPGVELLSQGNILRPGSSLGELGRDSTHVSLYELTTYPGLSRLISDTVLIVPETVHQSTMPGPQEEAIEATGPCTLSFLAPVTLFKAFVYLESMKNAIVKTEWFRNTTRIETSPIPIQFGIHYVEAGMNEPTDFVGKIISMDVDGTIIVRLAGIDNCRDIRVPFERIMMIIDEEETVPPGAPPPGLPLDMEDPWITETYEYEGGVRLDDGSGDDDWMTEDGYEEIDWEETPNVAHETGGGGVDRNENFTTPGVSEIAPPDHDDDHTNEEALPPAVTEQPTQGEDGAHDPSGSAPSSCPPSFALLEGSPPSDHRFISQSAPSAFSKCLKRIRKEFGILSSSLPPGIFVRTWESRIDLLRVLIIGPQGTPYEHAPFVIDFHFSDDFPTQPPAAFFHSWTNGQGMINPNMYEDGKVCLSVLGTWPTENPEETWSPVNSTVLQILVSIMGLVLVKTPFYNEPGYESLAAENDRRVESSQYTEKAFLLTRRFIQHALEHPVAGLEDIIAWNYLADAEHQKSEHPQLLRRAIKEALDMIEHHNSTSTEDASDATQAVSPFVSRLSLGAVVMLRKHVTALEKIEAAAMARSCS</sequence>
<dbReference type="GeneID" id="36546726"/>
<dbReference type="RefSeq" id="XP_024697109.1">
    <property type="nucleotide sequence ID" value="XM_024839202.1"/>
</dbReference>
<dbReference type="CDD" id="cd23837">
    <property type="entry name" value="UBCc_UBE2O"/>
    <property type="match status" value="1"/>
</dbReference>
<feature type="compositionally biased region" description="Low complexity" evidence="3">
    <location>
        <begin position="782"/>
        <end position="793"/>
    </location>
</feature>
<evidence type="ECO:0000313" key="6">
    <source>
        <dbReference type="Proteomes" id="UP000234254"/>
    </source>
</evidence>
<keyword evidence="2" id="KW-0833">Ubl conjugation pathway</keyword>
<evidence type="ECO:0000259" key="4">
    <source>
        <dbReference type="PROSITE" id="PS50127"/>
    </source>
</evidence>
<dbReference type="InterPro" id="IPR016135">
    <property type="entry name" value="UBQ-conjugating_enzyme/RWD"/>
</dbReference>
<dbReference type="Pfam" id="PF00179">
    <property type="entry name" value="UQ_con"/>
    <property type="match status" value="1"/>
</dbReference>
<evidence type="ECO:0000313" key="5">
    <source>
        <dbReference type="EMBL" id="PKY08515.1"/>
    </source>
</evidence>
<dbReference type="Gene3D" id="3.10.110.10">
    <property type="entry name" value="Ubiquitin Conjugating Enzyme"/>
    <property type="match status" value="1"/>
</dbReference>
<evidence type="ECO:0000256" key="3">
    <source>
        <dbReference type="SAM" id="MobiDB-lite"/>
    </source>
</evidence>
<evidence type="ECO:0000256" key="2">
    <source>
        <dbReference type="ARBA" id="ARBA00022786"/>
    </source>
</evidence>
<reference evidence="5" key="1">
    <citation type="submission" date="2016-12" db="EMBL/GenBank/DDBJ databases">
        <title>The genomes of Aspergillus section Nigri reveals drivers in fungal speciation.</title>
        <authorList>
            <consortium name="DOE Joint Genome Institute"/>
            <person name="Vesth T.C."/>
            <person name="Nybo J."/>
            <person name="Theobald S."/>
            <person name="Brandl J."/>
            <person name="Frisvad J.C."/>
            <person name="Nielsen K.F."/>
            <person name="Lyhne E.K."/>
            <person name="Kogle M.E."/>
            <person name="Kuo A."/>
            <person name="Riley R."/>
            <person name="Clum A."/>
            <person name="Nolan M."/>
            <person name="Lipzen A."/>
            <person name="Salamov A."/>
            <person name="Henrissat B."/>
            <person name="Wiebenga A."/>
            <person name="De vries R.P."/>
            <person name="Grigoriev I.V."/>
            <person name="Mortensen U.H."/>
            <person name="Andersen M.R."/>
            <person name="Baker S.E."/>
        </authorList>
    </citation>
    <scope>NUCLEOTIDE SEQUENCE</scope>
    <source>
        <strain evidence="5">IBT 28561</strain>
    </source>
</reference>
<dbReference type="PANTHER" id="PTHR46116:SF15">
    <property type="entry name" value="(E3-INDEPENDENT) E2 UBIQUITIN-CONJUGATING ENZYME"/>
    <property type="match status" value="1"/>
</dbReference>
<accession>A0A2I1DF56</accession>
<evidence type="ECO:0000256" key="1">
    <source>
        <dbReference type="ARBA" id="ARBA00022679"/>
    </source>
</evidence>
<organism evidence="5 6">
    <name type="scientific">Aspergillus campestris (strain IBT 28561)</name>
    <dbReference type="NCBI Taxonomy" id="1392248"/>
    <lineage>
        <taxon>Eukaryota</taxon>
        <taxon>Fungi</taxon>
        <taxon>Dikarya</taxon>
        <taxon>Ascomycota</taxon>
        <taxon>Pezizomycotina</taxon>
        <taxon>Eurotiomycetes</taxon>
        <taxon>Eurotiomycetidae</taxon>
        <taxon>Eurotiales</taxon>
        <taxon>Aspergillaceae</taxon>
        <taxon>Aspergillus</taxon>
        <taxon>Aspergillus subgen. Circumdati</taxon>
    </lineage>
</organism>
<dbReference type="SUPFAM" id="SSF54495">
    <property type="entry name" value="UBC-like"/>
    <property type="match status" value="1"/>
</dbReference>
<protein>
    <submittedName>
        <fullName evidence="5">Ubiquitin-conjugating enzyme</fullName>
    </submittedName>
</protein>
<dbReference type="FunFam" id="3.10.110.10:FF:000094">
    <property type="entry name" value="Probable ubiquitin-conjugating enzyme E2 23"/>
    <property type="match status" value="1"/>
</dbReference>
<keyword evidence="6" id="KW-1185">Reference proteome</keyword>
<dbReference type="VEuPathDB" id="FungiDB:P168DRAFT_308489"/>
<gene>
    <name evidence="5" type="ORF">P168DRAFT_308489</name>
</gene>